<organism evidence="8 9">
    <name type="scientific">Aquamicrobium terrae</name>
    <dbReference type="NCBI Taxonomy" id="1324945"/>
    <lineage>
        <taxon>Bacteria</taxon>
        <taxon>Pseudomonadati</taxon>
        <taxon>Pseudomonadota</taxon>
        <taxon>Alphaproteobacteria</taxon>
        <taxon>Hyphomicrobiales</taxon>
        <taxon>Phyllobacteriaceae</taxon>
        <taxon>Aquamicrobium</taxon>
    </lineage>
</organism>
<feature type="transmembrane region" description="Helical" evidence="7">
    <location>
        <begin position="9"/>
        <end position="31"/>
    </location>
</feature>
<evidence type="ECO:0000256" key="1">
    <source>
        <dbReference type="ARBA" id="ARBA00004141"/>
    </source>
</evidence>
<evidence type="ECO:0000256" key="4">
    <source>
        <dbReference type="ARBA" id="ARBA00022989"/>
    </source>
</evidence>
<gene>
    <name evidence="8" type="ORF">ABID37_001154</name>
</gene>
<keyword evidence="5 7" id="KW-0472">Membrane</keyword>
<feature type="transmembrane region" description="Helical" evidence="7">
    <location>
        <begin position="126"/>
        <end position="146"/>
    </location>
</feature>
<accession>A0ABV2MVX2</accession>
<evidence type="ECO:0000256" key="5">
    <source>
        <dbReference type="ARBA" id="ARBA00023136"/>
    </source>
</evidence>
<dbReference type="SUPFAM" id="SSF81338">
    <property type="entry name" value="Aquaporin-like"/>
    <property type="match status" value="1"/>
</dbReference>
<evidence type="ECO:0000256" key="6">
    <source>
        <dbReference type="RuleBase" id="RU000477"/>
    </source>
</evidence>
<dbReference type="Pfam" id="PF00230">
    <property type="entry name" value="MIP"/>
    <property type="match status" value="1"/>
</dbReference>
<dbReference type="PANTHER" id="PTHR45724:SF13">
    <property type="entry name" value="AQUAPORIN NIP1-1-RELATED"/>
    <property type="match status" value="1"/>
</dbReference>
<dbReference type="InterPro" id="IPR034294">
    <property type="entry name" value="Aquaporin_transptr"/>
</dbReference>
<sequence>MNEPLCKRLAAEVVGSAFLLATIVGTSIMGAKLAAGAPAMALFVTSTSAGAMLTVLIWLFGPVSGAHLNPVVSLAFSANGQLAWRDVLPYGLAQLAGFAIGLWSAHAMFELPVLQVAVTARTGAGHWLAEAIATFGLILVILGCVARRPSVVPAAVGLYIAAAYWFTASTAFANPAMTLVRALTATPAGILPQHVFGFAAAEIAGAVLAILAGRYFWPAPRSVPDQAAAPPQGIPA</sequence>
<feature type="transmembrane region" description="Helical" evidence="7">
    <location>
        <begin position="37"/>
        <end position="60"/>
    </location>
</feature>
<dbReference type="Proteomes" id="UP001549076">
    <property type="component" value="Unassembled WGS sequence"/>
</dbReference>
<dbReference type="PRINTS" id="PR00783">
    <property type="entry name" value="MINTRINSICP"/>
</dbReference>
<evidence type="ECO:0000313" key="8">
    <source>
        <dbReference type="EMBL" id="MET3790951.1"/>
    </source>
</evidence>
<dbReference type="InterPro" id="IPR000425">
    <property type="entry name" value="MIP"/>
</dbReference>
<dbReference type="RefSeq" id="WP_354193203.1">
    <property type="nucleotide sequence ID" value="NZ_JBEPML010000003.1"/>
</dbReference>
<keyword evidence="2 6" id="KW-0813">Transport</keyword>
<feature type="transmembrane region" description="Helical" evidence="7">
    <location>
        <begin position="87"/>
        <end position="106"/>
    </location>
</feature>
<evidence type="ECO:0000256" key="7">
    <source>
        <dbReference type="SAM" id="Phobius"/>
    </source>
</evidence>
<dbReference type="InterPro" id="IPR023271">
    <property type="entry name" value="Aquaporin-like"/>
</dbReference>
<comment type="similarity">
    <text evidence="6">Belongs to the MIP/aquaporin (TC 1.A.8) family.</text>
</comment>
<dbReference type="Gene3D" id="1.20.1080.10">
    <property type="entry name" value="Glycerol uptake facilitator protein"/>
    <property type="match status" value="1"/>
</dbReference>
<feature type="transmembrane region" description="Helical" evidence="7">
    <location>
        <begin position="195"/>
        <end position="217"/>
    </location>
</feature>
<evidence type="ECO:0000313" key="9">
    <source>
        <dbReference type="Proteomes" id="UP001549076"/>
    </source>
</evidence>
<comment type="subcellular location">
    <subcellularLocation>
        <location evidence="1">Membrane</location>
        <topology evidence="1">Multi-pass membrane protein</topology>
    </subcellularLocation>
</comment>
<keyword evidence="4 7" id="KW-1133">Transmembrane helix</keyword>
<reference evidence="8 9" key="1">
    <citation type="submission" date="2024-06" db="EMBL/GenBank/DDBJ databases">
        <title>Genomic Encyclopedia of Type Strains, Phase IV (KMG-IV): sequencing the most valuable type-strain genomes for metagenomic binning, comparative biology and taxonomic classification.</title>
        <authorList>
            <person name="Goeker M."/>
        </authorList>
    </citation>
    <scope>NUCLEOTIDE SEQUENCE [LARGE SCALE GENOMIC DNA]</scope>
    <source>
        <strain evidence="8 9">DSM 27865</strain>
    </source>
</reference>
<name>A0ABV2MVX2_9HYPH</name>
<evidence type="ECO:0000256" key="3">
    <source>
        <dbReference type="ARBA" id="ARBA00022692"/>
    </source>
</evidence>
<protein>
    <submittedName>
        <fullName evidence="8">Glycerol uptake facilitator-like aquaporin</fullName>
    </submittedName>
</protein>
<dbReference type="PANTHER" id="PTHR45724">
    <property type="entry name" value="AQUAPORIN NIP2-1"/>
    <property type="match status" value="1"/>
</dbReference>
<proteinExistence type="inferred from homology"/>
<feature type="transmembrane region" description="Helical" evidence="7">
    <location>
        <begin position="158"/>
        <end position="183"/>
    </location>
</feature>
<dbReference type="EMBL" id="JBEPML010000003">
    <property type="protein sequence ID" value="MET3790951.1"/>
    <property type="molecule type" value="Genomic_DNA"/>
</dbReference>
<keyword evidence="3 6" id="KW-0812">Transmembrane</keyword>
<comment type="caution">
    <text evidence="8">The sequence shown here is derived from an EMBL/GenBank/DDBJ whole genome shotgun (WGS) entry which is preliminary data.</text>
</comment>
<evidence type="ECO:0000256" key="2">
    <source>
        <dbReference type="ARBA" id="ARBA00022448"/>
    </source>
</evidence>
<keyword evidence="9" id="KW-1185">Reference proteome</keyword>